<dbReference type="InterPro" id="IPR015943">
    <property type="entry name" value="WD40/YVTN_repeat-like_dom_sf"/>
</dbReference>
<dbReference type="PROSITE" id="PS50082">
    <property type="entry name" value="WD_REPEATS_2"/>
    <property type="match status" value="1"/>
</dbReference>
<keyword evidence="1 3" id="KW-0853">WD repeat</keyword>
<dbReference type="EMBL" id="CP016793">
    <property type="protein sequence ID" value="ANZ38812.1"/>
    <property type="molecule type" value="Genomic_DNA"/>
</dbReference>
<organism evidence="4 5">
    <name type="scientific">Lentzea guizhouensis</name>
    <dbReference type="NCBI Taxonomy" id="1586287"/>
    <lineage>
        <taxon>Bacteria</taxon>
        <taxon>Bacillati</taxon>
        <taxon>Actinomycetota</taxon>
        <taxon>Actinomycetes</taxon>
        <taxon>Pseudonocardiales</taxon>
        <taxon>Pseudonocardiaceae</taxon>
        <taxon>Lentzea</taxon>
    </lineage>
</organism>
<dbReference type="SMART" id="SM00320">
    <property type="entry name" value="WD40"/>
    <property type="match status" value="1"/>
</dbReference>
<evidence type="ECO:0000256" key="3">
    <source>
        <dbReference type="PROSITE-ProRule" id="PRU00221"/>
    </source>
</evidence>
<dbReference type="InterPro" id="IPR019775">
    <property type="entry name" value="WD40_repeat_CS"/>
</dbReference>
<name>A0A1B2HM57_9PSEU</name>
<dbReference type="OrthoDB" id="192618at2"/>
<dbReference type="Pfam" id="PF00400">
    <property type="entry name" value="WD40"/>
    <property type="match status" value="1"/>
</dbReference>
<reference evidence="4 5" key="1">
    <citation type="submission" date="2016-07" db="EMBL/GenBank/DDBJ databases">
        <title>Complete genome sequence of the Lentzea guizhouensis DHS C013.</title>
        <authorList>
            <person name="Cao C."/>
        </authorList>
    </citation>
    <scope>NUCLEOTIDE SEQUENCE [LARGE SCALE GENOMIC DNA]</scope>
    <source>
        <strain evidence="4 5">DHS C013</strain>
    </source>
</reference>
<evidence type="ECO:0000313" key="4">
    <source>
        <dbReference type="EMBL" id="ANZ38812.1"/>
    </source>
</evidence>
<dbReference type="Gene3D" id="2.130.10.10">
    <property type="entry name" value="YVTN repeat-like/Quinoprotein amine dehydrogenase"/>
    <property type="match status" value="1"/>
</dbReference>
<sequence length="84" mass="9137">MAARRGEPVEVALLRGHAGPVHAVGLTPKGDEVVTGGADRAVRLWNVDLRDPAVRICEQAVPRMTGTEWDRYFAGLDFAPPCRD</sequence>
<dbReference type="InterPro" id="IPR001680">
    <property type="entry name" value="WD40_rpt"/>
</dbReference>
<dbReference type="InterPro" id="IPR036322">
    <property type="entry name" value="WD40_repeat_dom_sf"/>
</dbReference>
<gene>
    <name evidence="4" type="ORF">BBK82_24850</name>
</gene>
<accession>A0A1B2HM57</accession>
<keyword evidence="5" id="KW-1185">Reference proteome</keyword>
<dbReference type="STRING" id="1586287.BBK82_24850"/>
<dbReference type="AlphaFoldDB" id="A0A1B2HM57"/>
<dbReference type="RefSeq" id="WP_065917157.1">
    <property type="nucleotide sequence ID" value="NZ_CP016793.1"/>
</dbReference>
<proteinExistence type="predicted"/>
<evidence type="ECO:0000256" key="2">
    <source>
        <dbReference type="ARBA" id="ARBA00022737"/>
    </source>
</evidence>
<feature type="repeat" description="WD" evidence="3">
    <location>
        <begin position="14"/>
        <end position="48"/>
    </location>
</feature>
<dbReference type="PROSITE" id="PS50294">
    <property type="entry name" value="WD_REPEATS_REGION"/>
    <property type="match status" value="1"/>
</dbReference>
<keyword evidence="2" id="KW-0677">Repeat</keyword>
<dbReference type="SUPFAM" id="SSF50978">
    <property type="entry name" value="WD40 repeat-like"/>
    <property type="match status" value="1"/>
</dbReference>
<protein>
    <submittedName>
        <fullName evidence="4">Uncharacterized protein</fullName>
    </submittedName>
</protein>
<dbReference type="Proteomes" id="UP000093053">
    <property type="component" value="Chromosome"/>
</dbReference>
<dbReference type="KEGG" id="led:BBK82_24850"/>
<evidence type="ECO:0000313" key="5">
    <source>
        <dbReference type="Proteomes" id="UP000093053"/>
    </source>
</evidence>
<dbReference type="PROSITE" id="PS00678">
    <property type="entry name" value="WD_REPEATS_1"/>
    <property type="match status" value="1"/>
</dbReference>
<evidence type="ECO:0000256" key="1">
    <source>
        <dbReference type="ARBA" id="ARBA00022574"/>
    </source>
</evidence>